<name>A0A6V8LKI3_9ACTN</name>
<evidence type="ECO:0000313" key="2">
    <source>
        <dbReference type="EMBL" id="GFJ93145.1"/>
    </source>
</evidence>
<sequence length="71" mass="7573">MARPRRRERPEYLLSVRASVILVLGLLTAGAAGALTSLAGRGWAEAGLAAGAAFVAAVYFFDQFVEKHEQP</sequence>
<accession>A0A6V8LKI3</accession>
<dbReference type="RefSeq" id="WP_173079841.1">
    <property type="nucleotide sequence ID" value="NZ_BAABJB010000049.1"/>
</dbReference>
<feature type="transmembrane region" description="Helical" evidence="1">
    <location>
        <begin position="12"/>
        <end position="36"/>
    </location>
</feature>
<keyword evidence="1" id="KW-0472">Membrane</keyword>
<dbReference type="EMBL" id="BLPG01000001">
    <property type="protein sequence ID" value="GFJ93145.1"/>
    <property type="molecule type" value="Genomic_DNA"/>
</dbReference>
<keyword evidence="3" id="KW-1185">Reference proteome</keyword>
<dbReference type="Proteomes" id="UP000482960">
    <property type="component" value="Unassembled WGS sequence"/>
</dbReference>
<comment type="caution">
    <text evidence="2">The sequence shown here is derived from an EMBL/GenBank/DDBJ whole genome shotgun (WGS) entry which is preliminary data.</text>
</comment>
<reference evidence="2 3" key="2">
    <citation type="submission" date="2020-03" db="EMBL/GenBank/DDBJ databases">
        <authorList>
            <person name="Ichikawa N."/>
            <person name="Kimura A."/>
            <person name="Kitahashi Y."/>
            <person name="Uohara A."/>
        </authorList>
    </citation>
    <scope>NUCLEOTIDE SEQUENCE [LARGE SCALE GENOMIC DNA]</scope>
    <source>
        <strain evidence="2 3">NBRC 108638</strain>
    </source>
</reference>
<reference evidence="2 3" key="1">
    <citation type="submission" date="2020-03" db="EMBL/GenBank/DDBJ databases">
        <title>Whole genome shotgun sequence of Phytohabitans rumicis NBRC 108638.</title>
        <authorList>
            <person name="Komaki H."/>
            <person name="Tamura T."/>
        </authorList>
    </citation>
    <scope>NUCLEOTIDE SEQUENCE [LARGE SCALE GENOMIC DNA]</scope>
    <source>
        <strain evidence="2 3">NBRC 108638</strain>
    </source>
</reference>
<keyword evidence="1" id="KW-1133">Transmembrane helix</keyword>
<dbReference type="AlphaFoldDB" id="A0A6V8LKI3"/>
<organism evidence="2 3">
    <name type="scientific">Phytohabitans rumicis</name>
    <dbReference type="NCBI Taxonomy" id="1076125"/>
    <lineage>
        <taxon>Bacteria</taxon>
        <taxon>Bacillati</taxon>
        <taxon>Actinomycetota</taxon>
        <taxon>Actinomycetes</taxon>
        <taxon>Micromonosporales</taxon>
        <taxon>Micromonosporaceae</taxon>
    </lineage>
</organism>
<protein>
    <submittedName>
        <fullName evidence="2">Uncharacterized protein</fullName>
    </submittedName>
</protein>
<proteinExistence type="predicted"/>
<evidence type="ECO:0000256" key="1">
    <source>
        <dbReference type="SAM" id="Phobius"/>
    </source>
</evidence>
<gene>
    <name evidence="2" type="ORF">Prum_067870</name>
</gene>
<feature type="transmembrane region" description="Helical" evidence="1">
    <location>
        <begin position="42"/>
        <end position="61"/>
    </location>
</feature>
<keyword evidence="1" id="KW-0812">Transmembrane</keyword>
<evidence type="ECO:0000313" key="3">
    <source>
        <dbReference type="Proteomes" id="UP000482960"/>
    </source>
</evidence>